<dbReference type="InterPro" id="IPR038477">
    <property type="entry name" value="ASST_N_sf"/>
</dbReference>
<dbReference type="InterPro" id="IPR053143">
    <property type="entry name" value="Arylsulfate_ST"/>
</dbReference>
<comment type="caution">
    <text evidence="3">The sequence shown here is derived from an EMBL/GenBank/DDBJ whole genome shotgun (WGS) entry which is preliminary data.</text>
</comment>
<reference evidence="3 4" key="1">
    <citation type="submission" date="2017-10" db="EMBL/GenBank/DDBJ databases">
        <title>Draft genome sequences of strains TRE 1, TRE 9, TRE H and TRI 7, isolated from tamarins, belonging to four potential novel Bifidobacterium species.</title>
        <authorList>
            <person name="Mattarelli P."/>
            <person name="Modesto M."/>
            <person name="Puglisi E."/>
            <person name="Morelli L."/>
            <person name="Spezio C."/>
            <person name="Bonetti A."/>
            <person name="Sandri C."/>
        </authorList>
    </citation>
    <scope>NUCLEOTIDE SEQUENCE [LARGE SCALE GENOMIC DNA]</scope>
    <source>
        <strain evidence="4">TRI7</strain>
    </source>
</reference>
<dbReference type="AlphaFoldDB" id="A0A2M9HCW4"/>
<dbReference type="InterPro" id="IPR035391">
    <property type="entry name" value="Arylsulfotran_N"/>
</dbReference>
<dbReference type="RefSeq" id="WP_100513539.1">
    <property type="nucleotide sequence ID" value="NZ_PEBK01000009.1"/>
</dbReference>
<dbReference type="PANTHER" id="PTHR35340">
    <property type="entry name" value="PQQ ENZYME REPEAT PROTEIN-RELATED"/>
    <property type="match status" value="1"/>
</dbReference>
<proteinExistence type="predicted"/>
<keyword evidence="1" id="KW-0732">Signal</keyword>
<dbReference type="SUPFAM" id="SSF63825">
    <property type="entry name" value="YWTD domain"/>
    <property type="match status" value="1"/>
</dbReference>
<organism evidence="3 4">
    <name type="scientific">Bifidobacterium simiarum</name>
    <dbReference type="NCBI Taxonomy" id="2045441"/>
    <lineage>
        <taxon>Bacteria</taxon>
        <taxon>Bacillati</taxon>
        <taxon>Actinomycetota</taxon>
        <taxon>Actinomycetes</taxon>
        <taxon>Bifidobacteriales</taxon>
        <taxon>Bifidobacteriaceae</taxon>
        <taxon>Bifidobacterium</taxon>
    </lineage>
</organism>
<dbReference type="GO" id="GO:0004062">
    <property type="term" value="F:aryl sulfotransferase activity"/>
    <property type="evidence" value="ECO:0007669"/>
    <property type="project" value="InterPro"/>
</dbReference>
<sequence length="553" mass="61140">MNLRARTIQTAASAIAVVALSATVSLAAFSSVEHAAAESDVSAKIAKIYTEDYQQQAQTDLDSQKSSGEWTSDHMLVANNPYGTNTTSLYVYFTTDDAVKVSYTVSAPKTDYPDFSATPSGGDSYATVHEFQVIGLIPGEENDITVTLTKQDGSTTTHTIHRKAPSTIGGEQIRLDRTVTETGTETQYAGTMGNGLYAVLGNDSNEQDLIYLYDDYGVLRGEIPILYYRAQRLVFKDGLMYFSASTHDIVAMNRLGRIEKFYNLGERYILHHDYVFDDNGNLLVLATDMKGNSVQDKVVRVNLATGKTTLAVDMGTLMASYKAGTKHDADAKATSTDSGSDAWDWIHLNTIQYVSDDDSIIVSSRETSSIIKIDDVSTKPTLKYIIGESTFWQSTDYAKYNLTKIGDFPSSGGQHTVTYVKDDSLPDGQYYLYMFNNNGGVSSTTDYDWSQIPGMVTNLASQDSSNKSYFQKYLVDEKAGTYKLVTRFAVPYSGYISSAEEYSDGTIITESGIKGVWGVYTADGTLLRDYTMTINSAFIYRVFKYDFKDFWFA</sequence>
<dbReference type="Pfam" id="PF05935">
    <property type="entry name" value="Arylsulfotrans"/>
    <property type="match status" value="1"/>
</dbReference>
<dbReference type="InterPro" id="IPR010262">
    <property type="entry name" value="Arylsulfotransferase_bact"/>
</dbReference>
<evidence type="ECO:0000313" key="4">
    <source>
        <dbReference type="Proteomes" id="UP000231451"/>
    </source>
</evidence>
<keyword evidence="3" id="KW-0808">Transferase</keyword>
<dbReference type="PANTHER" id="PTHR35340:SF10">
    <property type="entry name" value="CYTOPLASMIC PROTEIN"/>
    <property type="match status" value="1"/>
</dbReference>
<evidence type="ECO:0000256" key="1">
    <source>
        <dbReference type="SAM" id="SignalP"/>
    </source>
</evidence>
<dbReference type="EMBL" id="PEBK01000009">
    <property type="protein sequence ID" value="PJM74658.1"/>
    <property type="molecule type" value="Genomic_DNA"/>
</dbReference>
<protein>
    <submittedName>
        <fullName evidence="3">Aryl-sulfate sulfotransferase</fullName>
    </submittedName>
</protein>
<gene>
    <name evidence="3" type="ORF">CSQ87_08955</name>
</gene>
<name>A0A2M9HCW4_9BIFI</name>
<accession>A0A2M9HCW4</accession>
<dbReference type="Gene3D" id="2.60.40.3100">
    <property type="entry name" value="Arylsulphate sulphotransferase monomer, N-terminal domain"/>
    <property type="match status" value="1"/>
</dbReference>
<evidence type="ECO:0000313" key="3">
    <source>
        <dbReference type="EMBL" id="PJM74658.1"/>
    </source>
</evidence>
<dbReference type="OrthoDB" id="1769548at2"/>
<evidence type="ECO:0000259" key="2">
    <source>
        <dbReference type="Pfam" id="PF17425"/>
    </source>
</evidence>
<keyword evidence="4" id="KW-1185">Reference proteome</keyword>
<dbReference type="Proteomes" id="UP000231451">
    <property type="component" value="Unassembled WGS sequence"/>
</dbReference>
<feature type="domain" description="Arylsulfotransferase N-terminal" evidence="2">
    <location>
        <begin position="77"/>
        <end position="162"/>
    </location>
</feature>
<feature type="chain" id="PRO_5038928775" evidence="1">
    <location>
        <begin position="28"/>
        <end position="553"/>
    </location>
</feature>
<dbReference type="Pfam" id="PF17425">
    <property type="entry name" value="Arylsulfotran_N"/>
    <property type="match status" value="1"/>
</dbReference>
<feature type="signal peptide" evidence="1">
    <location>
        <begin position="1"/>
        <end position="27"/>
    </location>
</feature>